<dbReference type="EMBL" id="QZDT01000033">
    <property type="protein sequence ID" value="NBJ94251.1"/>
    <property type="molecule type" value="Genomic_DNA"/>
</dbReference>
<dbReference type="AlphaFoldDB" id="A0A9X5BIA4"/>
<evidence type="ECO:0000256" key="1">
    <source>
        <dbReference type="SAM" id="MobiDB-lite"/>
    </source>
</evidence>
<evidence type="ECO:0000313" key="3">
    <source>
        <dbReference type="Proteomes" id="UP001154420"/>
    </source>
</evidence>
<accession>A0A9X5BIA4</accession>
<evidence type="ECO:0000313" key="2">
    <source>
        <dbReference type="EMBL" id="NBJ94251.1"/>
    </source>
</evidence>
<feature type="region of interest" description="Disordered" evidence="1">
    <location>
        <begin position="1"/>
        <end position="56"/>
    </location>
</feature>
<reference evidence="2" key="1">
    <citation type="submission" date="2018-09" db="EMBL/GenBank/DDBJ databases">
        <title>Murine metabolic-syndrome-specific gut microbial biobank.</title>
        <authorList>
            <person name="Liu C."/>
        </authorList>
    </citation>
    <scope>NUCLEOTIDE SEQUENCE</scope>
    <source>
        <strain evidence="2">D42-62</strain>
    </source>
</reference>
<feature type="compositionally biased region" description="Polar residues" evidence="1">
    <location>
        <begin position="1"/>
        <end position="23"/>
    </location>
</feature>
<proteinExistence type="predicted"/>
<dbReference type="Proteomes" id="UP001154420">
    <property type="component" value="Unassembled WGS sequence"/>
</dbReference>
<gene>
    <name evidence="2" type="ORF">D5281_17065</name>
</gene>
<feature type="compositionally biased region" description="Basic and acidic residues" evidence="1">
    <location>
        <begin position="24"/>
        <end position="34"/>
    </location>
</feature>
<dbReference type="OrthoDB" id="49105at2"/>
<name>A0A9X5BIA4_9FIRM</name>
<sequence length="202" mass="21686">MSVNGVTGGSNVYSTTYAAQSKNTETKSEAKTETSKGTTSAGAVYEPSGETAKTTKYKPDTNMIAKLKADADARTSQLQSLVEKMLTKQGQTYGNANDMWSILASGKFTVDPATKLQAQADIAEDGYWGVSQTSQRILDFAKALTGGDPSQIEKMRSAFEKGFKMAEKKWGGSLPDISQKTYDAVQKGFDDMAKEAGLTVED</sequence>
<protein>
    <submittedName>
        <fullName evidence="2">Uncharacterized protein</fullName>
    </submittedName>
</protein>
<dbReference type="RefSeq" id="WP_160561289.1">
    <property type="nucleotide sequence ID" value="NZ_QZDT01000033.1"/>
</dbReference>
<keyword evidence="3" id="KW-1185">Reference proteome</keyword>
<comment type="caution">
    <text evidence="2">The sequence shown here is derived from an EMBL/GenBank/DDBJ whole genome shotgun (WGS) entry which is preliminary data.</text>
</comment>
<organism evidence="2 3">
    <name type="scientific">Parablautia muri</name>
    <dbReference type="NCBI Taxonomy" id="2320879"/>
    <lineage>
        <taxon>Bacteria</taxon>
        <taxon>Bacillati</taxon>
        <taxon>Bacillota</taxon>
        <taxon>Clostridia</taxon>
        <taxon>Lachnospirales</taxon>
        <taxon>Lachnospiraceae</taxon>
        <taxon>Parablautia</taxon>
    </lineage>
</organism>